<feature type="region of interest" description="Disordered" evidence="1">
    <location>
        <begin position="139"/>
        <end position="161"/>
    </location>
</feature>
<accession>A0A0F8ZXJ6</accession>
<proteinExistence type="predicted"/>
<dbReference type="AlphaFoldDB" id="A0A0F8ZXJ6"/>
<dbReference type="EMBL" id="LAZR01045563">
    <property type="protein sequence ID" value="KKK98578.1"/>
    <property type="molecule type" value="Genomic_DNA"/>
</dbReference>
<sequence>MNKMTQEATEKAPPTVAELEGKVQRLTNQVSADAQAMQKIDDAVAYAIKSGDVAQVLEATDARTSAIKDSGKSATQLKTAQSAVNSAKLAANAGKRADIHDAMRADKSVAGHANALFTLGAEWVKLAVDSDGKLEVNSGGGEIKKARAPSSNGGSRGTASWEVDGQSFTSRELIDAHQDMLTDKVREHFDSGNFRAFSMTREAERIHGLLTSGN</sequence>
<evidence type="ECO:0000313" key="2">
    <source>
        <dbReference type="EMBL" id="KKK98578.1"/>
    </source>
</evidence>
<name>A0A0F8ZXJ6_9ZZZZ</name>
<organism evidence="2">
    <name type="scientific">marine sediment metagenome</name>
    <dbReference type="NCBI Taxonomy" id="412755"/>
    <lineage>
        <taxon>unclassified sequences</taxon>
        <taxon>metagenomes</taxon>
        <taxon>ecological metagenomes</taxon>
    </lineage>
</organism>
<evidence type="ECO:0000256" key="1">
    <source>
        <dbReference type="SAM" id="MobiDB-lite"/>
    </source>
</evidence>
<gene>
    <name evidence="2" type="ORF">LCGC14_2641360</name>
</gene>
<comment type="caution">
    <text evidence="2">The sequence shown here is derived from an EMBL/GenBank/DDBJ whole genome shotgun (WGS) entry which is preliminary data.</text>
</comment>
<protein>
    <submittedName>
        <fullName evidence="2">Uncharacterized protein</fullName>
    </submittedName>
</protein>
<reference evidence="2" key="1">
    <citation type="journal article" date="2015" name="Nature">
        <title>Complex archaea that bridge the gap between prokaryotes and eukaryotes.</title>
        <authorList>
            <person name="Spang A."/>
            <person name="Saw J.H."/>
            <person name="Jorgensen S.L."/>
            <person name="Zaremba-Niedzwiedzka K."/>
            <person name="Martijn J."/>
            <person name="Lind A.E."/>
            <person name="van Eijk R."/>
            <person name="Schleper C."/>
            <person name="Guy L."/>
            <person name="Ettema T.J."/>
        </authorList>
    </citation>
    <scope>NUCLEOTIDE SEQUENCE</scope>
</reference>